<protein>
    <submittedName>
        <fullName evidence="2">Uncharacterized protein</fullName>
    </submittedName>
</protein>
<dbReference type="AlphaFoldDB" id="A0A151M1C5"/>
<evidence type="ECO:0000313" key="3">
    <source>
        <dbReference type="Proteomes" id="UP000050525"/>
    </source>
</evidence>
<evidence type="ECO:0000313" key="2">
    <source>
        <dbReference type="EMBL" id="KYO18256.1"/>
    </source>
</evidence>
<evidence type="ECO:0000256" key="1">
    <source>
        <dbReference type="SAM" id="MobiDB-lite"/>
    </source>
</evidence>
<dbReference type="EMBL" id="AKHW03006853">
    <property type="protein sequence ID" value="KYO18256.1"/>
    <property type="molecule type" value="Genomic_DNA"/>
</dbReference>
<name>A0A151M1C5_ALLMI</name>
<gene>
    <name evidence="2" type="ORF">Y1Q_0011806</name>
</gene>
<sequence>MWKTTPPPAQKLWALEEETEEEEEKKMQLEKGTTKEEEGLRSCYDHLLLLAELIHVPCPPACLPKVISLAAH</sequence>
<accession>A0A151M1C5</accession>
<feature type="region of interest" description="Disordered" evidence="1">
    <location>
        <begin position="1"/>
        <end position="35"/>
    </location>
</feature>
<organism evidence="2 3">
    <name type="scientific">Alligator mississippiensis</name>
    <name type="common">American alligator</name>
    <dbReference type="NCBI Taxonomy" id="8496"/>
    <lineage>
        <taxon>Eukaryota</taxon>
        <taxon>Metazoa</taxon>
        <taxon>Chordata</taxon>
        <taxon>Craniata</taxon>
        <taxon>Vertebrata</taxon>
        <taxon>Euteleostomi</taxon>
        <taxon>Archelosauria</taxon>
        <taxon>Archosauria</taxon>
        <taxon>Crocodylia</taxon>
        <taxon>Alligatoridae</taxon>
        <taxon>Alligatorinae</taxon>
        <taxon>Alligator</taxon>
    </lineage>
</organism>
<keyword evidence="3" id="KW-1185">Reference proteome</keyword>
<feature type="compositionally biased region" description="Basic and acidic residues" evidence="1">
    <location>
        <begin position="24"/>
        <end position="35"/>
    </location>
</feature>
<dbReference type="Proteomes" id="UP000050525">
    <property type="component" value="Unassembled WGS sequence"/>
</dbReference>
<reference evidence="2 3" key="1">
    <citation type="journal article" date="2012" name="Genome Biol.">
        <title>Sequencing three crocodilian genomes to illuminate the evolution of archosaurs and amniotes.</title>
        <authorList>
            <person name="St John J.A."/>
            <person name="Braun E.L."/>
            <person name="Isberg S.R."/>
            <person name="Miles L.G."/>
            <person name="Chong A.Y."/>
            <person name="Gongora J."/>
            <person name="Dalzell P."/>
            <person name="Moran C."/>
            <person name="Bed'hom B."/>
            <person name="Abzhanov A."/>
            <person name="Burgess S.C."/>
            <person name="Cooksey A.M."/>
            <person name="Castoe T.A."/>
            <person name="Crawford N.G."/>
            <person name="Densmore L.D."/>
            <person name="Drew J.C."/>
            <person name="Edwards S.V."/>
            <person name="Faircloth B.C."/>
            <person name="Fujita M.K."/>
            <person name="Greenwold M.J."/>
            <person name="Hoffmann F.G."/>
            <person name="Howard J.M."/>
            <person name="Iguchi T."/>
            <person name="Janes D.E."/>
            <person name="Khan S.Y."/>
            <person name="Kohno S."/>
            <person name="de Koning A.J."/>
            <person name="Lance S.L."/>
            <person name="McCarthy F.M."/>
            <person name="McCormack J.E."/>
            <person name="Merchant M.E."/>
            <person name="Peterson D.G."/>
            <person name="Pollock D.D."/>
            <person name="Pourmand N."/>
            <person name="Raney B.J."/>
            <person name="Roessler K.A."/>
            <person name="Sanford J.R."/>
            <person name="Sawyer R.H."/>
            <person name="Schmidt C.J."/>
            <person name="Triplett E.W."/>
            <person name="Tuberville T.D."/>
            <person name="Venegas-Anaya M."/>
            <person name="Howard J.T."/>
            <person name="Jarvis E.D."/>
            <person name="Guillette L.J.Jr."/>
            <person name="Glenn T.C."/>
            <person name="Green R.E."/>
            <person name="Ray D.A."/>
        </authorList>
    </citation>
    <scope>NUCLEOTIDE SEQUENCE [LARGE SCALE GENOMIC DNA]</scope>
    <source>
        <strain evidence="2">KSC_2009_1</strain>
    </source>
</reference>
<comment type="caution">
    <text evidence="2">The sequence shown here is derived from an EMBL/GenBank/DDBJ whole genome shotgun (WGS) entry which is preliminary data.</text>
</comment>
<proteinExistence type="predicted"/>